<keyword evidence="3" id="KW-1185">Reference proteome</keyword>
<organism evidence="2 3">
    <name type="scientific">Rhodocista pekingensis</name>
    <dbReference type="NCBI Taxonomy" id="201185"/>
    <lineage>
        <taxon>Bacteria</taxon>
        <taxon>Pseudomonadati</taxon>
        <taxon>Pseudomonadota</taxon>
        <taxon>Alphaproteobacteria</taxon>
        <taxon>Rhodospirillales</taxon>
        <taxon>Azospirillaceae</taxon>
        <taxon>Rhodocista</taxon>
    </lineage>
</organism>
<evidence type="ECO:0008006" key="4">
    <source>
        <dbReference type="Google" id="ProtNLM"/>
    </source>
</evidence>
<dbReference type="EMBL" id="JBHTCM010000004">
    <property type="protein sequence ID" value="MFC7332239.1"/>
    <property type="molecule type" value="Genomic_DNA"/>
</dbReference>
<name>A0ABW2KTA0_9PROT</name>
<proteinExistence type="predicted"/>
<accession>A0ABW2KTA0</accession>
<sequence length="172" mass="18117">MSIASVAPEAPSTGAQTAPPPPTPPVSAPSRAHALMDAMARLSETLRQETAMIRERRTAGLDRLVDGKLLLVRAFDEAGRALRVDRAALAALDEPDRQRLRALADEFRAAAEANAASLRAAAQASQSVVDTLVTTLNREQAADQGYTLRGGMALPAGFGHKGGRPATLDQQL</sequence>
<feature type="region of interest" description="Disordered" evidence="1">
    <location>
        <begin position="1"/>
        <end position="30"/>
    </location>
</feature>
<evidence type="ECO:0000313" key="2">
    <source>
        <dbReference type="EMBL" id="MFC7332239.1"/>
    </source>
</evidence>
<comment type="caution">
    <text evidence="2">The sequence shown here is derived from an EMBL/GenBank/DDBJ whole genome shotgun (WGS) entry which is preliminary data.</text>
</comment>
<dbReference type="RefSeq" id="WP_377356513.1">
    <property type="nucleotide sequence ID" value="NZ_JBHTCM010000004.1"/>
</dbReference>
<evidence type="ECO:0000313" key="3">
    <source>
        <dbReference type="Proteomes" id="UP001596456"/>
    </source>
</evidence>
<reference evidence="3" key="1">
    <citation type="journal article" date="2019" name="Int. J. Syst. Evol. Microbiol.">
        <title>The Global Catalogue of Microorganisms (GCM) 10K type strain sequencing project: providing services to taxonomists for standard genome sequencing and annotation.</title>
        <authorList>
            <consortium name="The Broad Institute Genomics Platform"/>
            <consortium name="The Broad Institute Genome Sequencing Center for Infectious Disease"/>
            <person name="Wu L."/>
            <person name="Ma J."/>
        </authorList>
    </citation>
    <scope>NUCLEOTIDE SEQUENCE [LARGE SCALE GENOMIC DNA]</scope>
    <source>
        <strain evidence="3">CGMCC 1.16275</strain>
    </source>
</reference>
<evidence type="ECO:0000256" key="1">
    <source>
        <dbReference type="SAM" id="MobiDB-lite"/>
    </source>
</evidence>
<gene>
    <name evidence="2" type="ORF">ACFQPS_03630</name>
</gene>
<protein>
    <recommendedName>
        <fullName evidence="4">Flagellar protein FlgN</fullName>
    </recommendedName>
</protein>
<feature type="compositionally biased region" description="Pro residues" evidence="1">
    <location>
        <begin position="18"/>
        <end position="27"/>
    </location>
</feature>
<dbReference type="Proteomes" id="UP001596456">
    <property type="component" value="Unassembled WGS sequence"/>
</dbReference>